<dbReference type="Proteomes" id="UP000663834">
    <property type="component" value="Unassembled WGS sequence"/>
</dbReference>
<accession>A0A815XFQ0</accession>
<evidence type="ECO:0000313" key="5">
    <source>
        <dbReference type="EMBL" id="CAF4145340.1"/>
    </source>
</evidence>
<name>A0A815XFQ0_9BILA</name>
<gene>
    <name evidence="5" type="ORF">BYL167_LOCUS21243</name>
    <name evidence="2" type="ORF">CJN711_LOCUS30845</name>
    <name evidence="4" type="ORF">GIL414_LOCUS14773</name>
    <name evidence="1" type="ORF">KQP761_LOCUS4227</name>
    <name evidence="3" type="ORF">SMN809_LOCUS9143</name>
</gene>
<dbReference type="AlphaFoldDB" id="A0A815XFQ0"/>
<comment type="caution">
    <text evidence="2">The sequence shown here is derived from an EMBL/GenBank/DDBJ whole genome shotgun (WGS) entry which is preliminary data.</text>
</comment>
<dbReference type="Proteomes" id="UP000681967">
    <property type="component" value="Unassembled WGS sequence"/>
</dbReference>
<dbReference type="EMBL" id="CAJOBI010002903">
    <property type="protein sequence ID" value="CAF3949019.1"/>
    <property type="molecule type" value="Genomic_DNA"/>
</dbReference>
<evidence type="ECO:0000313" key="4">
    <source>
        <dbReference type="EMBL" id="CAF4057537.1"/>
    </source>
</evidence>
<dbReference type="EMBL" id="CAJNOW010000728">
    <property type="protein sequence ID" value="CAF1290062.1"/>
    <property type="molecule type" value="Genomic_DNA"/>
</dbReference>
<dbReference type="Proteomes" id="UP000663855">
    <property type="component" value="Unassembled WGS sequence"/>
</dbReference>
<protein>
    <submittedName>
        <fullName evidence="2">Uncharacterized protein</fullName>
    </submittedName>
</protein>
<evidence type="ECO:0000313" key="6">
    <source>
        <dbReference type="Proteomes" id="UP000663855"/>
    </source>
</evidence>
<dbReference type="Proteomes" id="UP000676336">
    <property type="component" value="Unassembled WGS sequence"/>
</dbReference>
<evidence type="ECO:0000313" key="1">
    <source>
        <dbReference type="EMBL" id="CAF1290062.1"/>
    </source>
</evidence>
<organism evidence="2 6">
    <name type="scientific">Rotaria magnacalcarata</name>
    <dbReference type="NCBI Taxonomy" id="392030"/>
    <lineage>
        <taxon>Eukaryota</taxon>
        <taxon>Metazoa</taxon>
        <taxon>Spiralia</taxon>
        <taxon>Gnathifera</taxon>
        <taxon>Rotifera</taxon>
        <taxon>Eurotatoria</taxon>
        <taxon>Bdelloidea</taxon>
        <taxon>Philodinida</taxon>
        <taxon>Philodinidae</taxon>
        <taxon>Rotaria</taxon>
    </lineage>
</organism>
<evidence type="ECO:0000313" key="2">
    <source>
        <dbReference type="EMBL" id="CAF1556927.1"/>
    </source>
</evidence>
<proteinExistence type="predicted"/>
<evidence type="ECO:0000313" key="3">
    <source>
        <dbReference type="EMBL" id="CAF3949019.1"/>
    </source>
</evidence>
<dbReference type="EMBL" id="CAJOBH010009615">
    <property type="protein sequence ID" value="CAF4145340.1"/>
    <property type="molecule type" value="Genomic_DNA"/>
</dbReference>
<reference evidence="2" key="1">
    <citation type="submission" date="2021-02" db="EMBL/GenBank/DDBJ databases">
        <authorList>
            <person name="Nowell W R."/>
        </authorList>
    </citation>
    <scope>NUCLEOTIDE SEQUENCE</scope>
</reference>
<dbReference type="EMBL" id="CAJNOV010014610">
    <property type="protein sequence ID" value="CAF1556927.1"/>
    <property type="molecule type" value="Genomic_DNA"/>
</dbReference>
<dbReference type="EMBL" id="CAJOBJ010006331">
    <property type="protein sequence ID" value="CAF4057537.1"/>
    <property type="molecule type" value="Genomic_DNA"/>
</dbReference>
<sequence length="197" mass="21886">MEAFRSDAQQKLTRLRLIASRLDKEIAMKPDSSRADLHQCISQCTMSLDFSSSLILPSNCSQRILSKCYASNNPVNCTNGTCSSIRNESVSFRRTFHPNITLVSGIDIYRIDSFGNSLSDVQDGFSLICNRDLCNSPSTEISIQQIIQNSSSVPDIVQPDTTAITTTTVSNRCAFINIHNYNIVPISSTIFIRFMIS</sequence>
<dbReference type="Proteomes" id="UP000681720">
    <property type="component" value="Unassembled WGS sequence"/>
</dbReference>